<evidence type="ECO:0000313" key="2">
    <source>
        <dbReference type="EMBL" id="GLW56764.1"/>
    </source>
</evidence>
<reference evidence="2" key="1">
    <citation type="submission" date="2023-02" db="EMBL/GenBank/DDBJ databases">
        <title>Kitasatospora phosalacinea NBRC 14362.</title>
        <authorList>
            <person name="Ichikawa N."/>
            <person name="Sato H."/>
            <person name="Tonouchi N."/>
        </authorList>
    </citation>
    <scope>NUCLEOTIDE SEQUENCE</scope>
    <source>
        <strain evidence="2">NBRC 14362</strain>
    </source>
</reference>
<dbReference type="Proteomes" id="UP001165143">
    <property type="component" value="Unassembled WGS sequence"/>
</dbReference>
<accession>A0A9W6PKW6</accession>
<feature type="compositionally biased region" description="Low complexity" evidence="1">
    <location>
        <begin position="90"/>
        <end position="104"/>
    </location>
</feature>
<protein>
    <submittedName>
        <fullName evidence="2">Uncharacterized protein</fullName>
    </submittedName>
</protein>
<sequence length="113" mass="12361">MAGAGLSREVKDSFRKDGFRLDEVPWEPLRLGGRCRPGSTRRRRVRRTRRWSARRRATWRVCSHPDPQAVAARCDALRVGPGRPADVRVPTPGSPGSAATAPASRTACRGSGT</sequence>
<name>A0A9W6PKW6_9ACTN</name>
<dbReference type="EMBL" id="BSRX01000030">
    <property type="protein sequence ID" value="GLW56764.1"/>
    <property type="molecule type" value="Genomic_DNA"/>
</dbReference>
<evidence type="ECO:0000313" key="3">
    <source>
        <dbReference type="Proteomes" id="UP001165143"/>
    </source>
</evidence>
<gene>
    <name evidence="2" type="ORF">Kpho01_47750</name>
</gene>
<feature type="region of interest" description="Disordered" evidence="1">
    <location>
        <begin position="82"/>
        <end position="113"/>
    </location>
</feature>
<comment type="caution">
    <text evidence="2">The sequence shown here is derived from an EMBL/GenBank/DDBJ whole genome shotgun (WGS) entry which is preliminary data.</text>
</comment>
<proteinExistence type="predicted"/>
<dbReference type="AlphaFoldDB" id="A0A9W6PKW6"/>
<organism evidence="2 3">
    <name type="scientific">Kitasatospora phosalacinea</name>
    <dbReference type="NCBI Taxonomy" id="2065"/>
    <lineage>
        <taxon>Bacteria</taxon>
        <taxon>Bacillati</taxon>
        <taxon>Actinomycetota</taxon>
        <taxon>Actinomycetes</taxon>
        <taxon>Kitasatosporales</taxon>
        <taxon>Streptomycetaceae</taxon>
        <taxon>Kitasatospora</taxon>
    </lineage>
</organism>
<evidence type="ECO:0000256" key="1">
    <source>
        <dbReference type="SAM" id="MobiDB-lite"/>
    </source>
</evidence>